<comment type="similarity">
    <text evidence="1">Belongs to the UPF0177 family.</text>
</comment>
<keyword evidence="4" id="KW-0482">Metalloprotease</keyword>
<dbReference type="RefSeq" id="WP_049161027.1">
    <property type="nucleotide sequence ID" value="NZ_CABHMU010000006.1"/>
</dbReference>
<evidence type="ECO:0000256" key="2">
    <source>
        <dbReference type="SAM" id="Phobius"/>
    </source>
</evidence>
<dbReference type="InterPro" id="IPR052710">
    <property type="entry name" value="CAAX_protease"/>
</dbReference>
<evidence type="ECO:0000259" key="3">
    <source>
        <dbReference type="Pfam" id="PF02517"/>
    </source>
</evidence>
<keyword evidence="2" id="KW-1133">Transmembrane helix</keyword>
<sequence>MKTFLRFLGNLAVIIIAFVFYTVLQLGYAQKKVNLLFAIILAVLTVAVIYWMYWIYKRELKQENDWFFNAKPHWDVKRIIIAVAAFFALVIFQVAYIRLIGGNTVSQNQAELDEVRKVASPMFNILLVVVAPICEEFIFRALFFNTFFPADNNLNKWVGVVASGFVFAYGHDPMFSKFIYLYWVMGMILAWTYVETKDIRYSILTHMLNNILSIL</sequence>
<feature type="domain" description="CAAX prenyl protease 2/Lysostaphin resistance protein A-like" evidence="3">
    <location>
        <begin position="122"/>
        <end position="212"/>
    </location>
</feature>
<dbReference type="Pfam" id="PF02517">
    <property type="entry name" value="Rce1-like"/>
    <property type="match status" value="1"/>
</dbReference>
<keyword evidence="2" id="KW-0472">Membrane</keyword>
<dbReference type="Proteomes" id="UP000234740">
    <property type="component" value="Unassembled WGS sequence"/>
</dbReference>
<evidence type="ECO:0000256" key="1">
    <source>
        <dbReference type="ARBA" id="ARBA00009067"/>
    </source>
</evidence>
<feature type="transmembrane region" description="Helical" evidence="2">
    <location>
        <begin position="35"/>
        <end position="56"/>
    </location>
</feature>
<keyword evidence="2" id="KW-0812">Transmembrane</keyword>
<keyword evidence="4" id="KW-0378">Hydrolase</keyword>
<dbReference type="PANTHER" id="PTHR36435:SF1">
    <property type="entry name" value="CAAX AMINO TERMINAL PROTEASE FAMILY PROTEIN"/>
    <property type="match status" value="1"/>
</dbReference>
<feature type="transmembrane region" description="Helical" evidence="2">
    <location>
        <begin position="7"/>
        <end position="29"/>
    </location>
</feature>
<organism evidence="4 6">
    <name type="scientific">Lactobacillus gasseri</name>
    <dbReference type="NCBI Taxonomy" id="1596"/>
    <lineage>
        <taxon>Bacteria</taxon>
        <taxon>Bacillati</taxon>
        <taxon>Bacillota</taxon>
        <taxon>Bacilli</taxon>
        <taxon>Lactobacillales</taxon>
        <taxon>Lactobacillaceae</taxon>
        <taxon>Lactobacillus</taxon>
    </lineage>
</organism>
<dbReference type="InterPro" id="IPR003675">
    <property type="entry name" value="Rce1/LyrA-like_dom"/>
</dbReference>
<dbReference type="Proteomes" id="UP000663932">
    <property type="component" value="Chromosome"/>
</dbReference>
<name>A0A1V3Y181_LACGS</name>
<feature type="transmembrane region" description="Helical" evidence="2">
    <location>
        <begin position="177"/>
        <end position="194"/>
    </location>
</feature>
<dbReference type="GO" id="GO:0004175">
    <property type="term" value="F:endopeptidase activity"/>
    <property type="evidence" value="ECO:0007669"/>
    <property type="project" value="UniProtKB-ARBA"/>
</dbReference>
<evidence type="ECO:0000313" key="4">
    <source>
        <dbReference type="EMBL" id="PKZ90477.1"/>
    </source>
</evidence>
<dbReference type="GO" id="GO:0080120">
    <property type="term" value="P:CAAX-box protein maturation"/>
    <property type="evidence" value="ECO:0007669"/>
    <property type="project" value="UniProtKB-ARBA"/>
</dbReference>
<evidence type="ECO:0000313" key="5">
    <source>
        <dbReference type="EMBL" id="QTD67381.1"/>
    </source>
</evidence>
<keyword evidence="5" id="KW-0645">Protease</keyword>
<reference evidence="4 6" key="1">
    <citation type="submission" date="2017-12" db="EMBL/GenBank/DDBJ databases">
        <title>Phylogenetic diversity of female urinary microbiome.</title>
        <authorList>
            <person name="Thomas-White K."/>
            <person name="Wolfe A.J."/>
        </authorList>
    </citation>
    <scope>NUCLEOTIDE SEQUENCE [LARGE SCALE GENOMIC DNA]</scope>
    <source>
        <strain evidence="4 6">UMB0099</strain>
    </source>
</reference>
<dbReference type="EMBL" id="PKKC01000003">
    <property type="protein sequence ID" value="PKZ90477.1"/>
    <property type="molecule type" value="Genomic_DNA"/>
</dbReference>
<accession>A0A1V3Y181</accession>
<feature type="transmembrane region" description="Helical" evidence="2">
    <location>
        <begin position="121"/>
        <end position="142"/>
    </location>
</feature>
<evidence type="ECO:0000313" key="6">
    <source>
        <dbReference type="Proteomes" id="UP000234740"/>
    </source>
</evidence>
<dbReference type="EMBL" id="CP071801">
    <property type="protein sequence ID" value="QTD67381.1"/>
    <property type="molecule type" value="Genomic_DNA"/>
</dbReference>
<reference evidence="5" key="2">
    <citation type="submission" date="2021-03" db="EMBL/GenBank/DDBJ databases">
        <title>Whole genome sequence of Lactobacillus gasseri HL75.</title>
        <authorList>
            <person name="Kim J.-M."/>
            <person name="Chung S.H."/>
            <person name="Kim J.-S."/>
        </authorList>
    </citation>
    <scope>NUCLEOTIDE SEQUENCE</scope>
    <source>
        <strain evidence="5">HL75</strain>
    </source>
</reference>
<dbReference type="GeneID" id="48925816"/>
<dbReference type="PANTHER" id="PTHR36435">
    <property type="entry name" value="SLR1288 PROTEIN"/>
    <property type="match status" value="1"/>
</dbReference>
<dbReference type="GO" id="GO:0006508">
    <property type="term" value="P:proteolysis"/>
    <property type="evidence" value="ECO:0007669"/>
    <property type="project" value="UniProtKB-KW"/>
</dbReference>
<gene>
    <name evidence="4" type="ORF">CYJ86_07795</name>
    <name evidence="5" type="ORF">J3E67_001844</name>
</gene>
<protein>
    <submittedName>
        <fullName evidence="4">CPBP family intramembrane metalloprotease</fullName>
    </submittedName>
</protein>
<dbReference type="GO" id="GO:0008237">
    <property type="term" value="F:metallopeptidase activity"/>
    <property type="evidence" value="ECO:0007669"/>
    <property type="project" value="UniProtKB-KW"/>
</dbReference>
<dbReference type="AlphaFoldDB" id="A0A1V3Y181"/>
<feature type="transmembrane region" description="Helical" evidence="2">
    <location>
        <begin position="79"/>
        <end position="101"/>
    </location>
</feature>
<proteinExistence type="inferred from homology"/>